<name>A0ABM9FJX8_9VIBR</name>
<dbReference type="InterPro" id="IPR004291">
    <property type="entry name" value="Transposase_IS66_central"/>
</dbReference>
<organism evidence="2 3">
    <name type="scientific">Vibrio aestuarianus</name>
    <dbReference type="NCBI Taxonomy" id="28171"/>
    <lineage>
        <taxon>Bacteria</taxon>
        <taxon>Pseudomonadati</taxon>
        <taxon>Pseudomonadota</taxon>
        <taxon>Gammaproteobacteria</taxon>
        <taxon>Vibrionales</taxon>
        <taxon>Vibrionaceae</taxon>
        <taxon>Vibrio</taxon>
    </lineage>
</organism>
<dbReference type="Pfam" id="PF03050">
    <property type="entry name" value="DDE_Tnp_IS66"/>
    <property type="match status" value="1"/>
</dbReference>
<evidence type="ECO:0000313" key="2">
    <source>
        <dbReference type="EMBL" id="CAH8201590.1"/>
    </source>
</evidence>
<dbReference type="PANTHER" id="PTHR33678:SF2">
    <property type="match status" value="1"/>
</dbReference>
<dbReference type="PANTHER" id="PTHR33678">
    <property type="entry name" value="BLL1576 PROTEIN"/>
    <property type="match status" value="1"/>
</dbReference>
<keyword evidence="3" id="KW-1185">Reference proteome</keyword>
<evidence type="ECO:0000259" key="1">
    <source>
        <dbReference type="Pfam" id="PF03050"/>
    </source>
</evidence>
<sequence>MFMRVVQADETPFNVLKEDKQCYIWLYCSGADSPDAALPDVKNIALYGYQNSRARSCPVAFLGNYDGYLQTDGYGAYDGLHRVSNVGCLAHARRKFMEAKKLQGKGKSDNALAKIQKLYGIESRLKGAPAKHRKAERQTDIG</sequence>
<gene>
    <name evidence="2" type="ORF">VAE063_1010477</name>
</gene>
<comment type="caution">
    <text evidence="2">The sequence shown here is derived from an EMBL/GenBank/DDBJ whole genome shotgun (WGS) entry which is preliminary data.</text>
</comment>
<accession>A0ABM9FJX8</accession>
<evidence type="ECO:0000313" key="3">
    <source>
        <dbReference type="Proteomes" id="UP001152658"/>
    </source>
</evidence>
<reference evidence="2" key="1">
    <citation type="submission" date="2022-06" db="EMBL/GenBank/DDBJ databases">
        <authorList>
            <person name="Goudenege D."/>
            <person name="Le Roux F."/>
        </authorList>
    </citation>
    <scope>NUCLEOTIDE SEQUENCE</scope>
    <source>
        <strain evidence="2">12-063</strain>
    </source>
</reference>
<protein>
    <recommendedName>
        <fullName evidence="1">Transposase IS66 central domain-containing protein</fullName>
    </recommendedName>
</protein>
<proteinExistence type="predicted"/>
<dbReference type="EMBL" id="CALYLK010000002">
    <property type="protein sequence ID" value="CAH8201590.1"/>
    <property type="molecule type" value="Genomic_DNA"/>
</dbReference>
<dbReference type="Proteomes" id="UP001152658">
    <property type="component" value="Unassembled WGS sequence"/>
</dbReference>
<feature type="domain" description="Transposase IS66 central" evidence="1">
    <location>
        <begin position="4"/>
        <end position="139"/>
    </location>
</feature>
<dbReference type="InterPro" id="IPR052344">
    <property type="entry name" value="Transposase-related"/>
</dbReference>